<dbReference type="Proteomes" id="UP000236654">
    <property type="component" value="Unassembled WGS sequence"/>
</dbReference>
<evidence type="ECO:0000313" key="1">
    <source>
        <dbReference type="EMBL" id="PKR81476.1"/>
    </source>
</evidence>
<gene>
    <name evidence="1" type="ORF">CW751_05335</name>
</gene>
<comment type="caution">
    <text evidence="1">The sequence shown here is derived from an EMBL/GenBank/DDBJ whole genome shotgun (WGS) entry which is preliminary data.</text>
</comment>
<evidence type="ECO:0000313" key="2">
    <source>
        <dbReference type="Proteomes" id="UP000236654"/>
    </source>
</evidence>
<dbReference type="RefSeq" id="WP_101333956.1">
    <property type="nucleotide sequence ID" value="NZ_PJNI01000003.1"/>
</dbReference>
<dbReference type="EMBL" id="PJNI01000003">
    <property type="protein sequence ID" value="PKR81476.1"/>
    <property type="molecule type" value="Genomic_DNA"/>
</dbReference>
<evidence type="ECO:0008006" key="3">
    <source>
        <dbReference type="Google" id="ProtNLM"/>
    </source>
</evidence>
<protein>
    <recommendedName>
        <fullName evidence="3">DUF2116 family Zn-ribbon domain-containing protein</fullName>
    </recommendedName>
</protein>
<dbReference type="OrthoDB" id="5187906at2"/>
<organism evidence="1 2">
    <name type="scientific">Brumimicrobium salinarum</name>
    <dbReference type="NCBI Taxonomy" id="2058658"/>
    <lineage>
        <taxon>Bacteria</taxon>
        <taxon>Pseudomonadati</taxon>
        <taxon>Bacteroidota</taxon>
        <taxon>Flavobacteriia</taxon>
        <taxon>Flavobacteriales</taxon>
        <taxon>Crocinitomicaceae</taxon>
        <taxon>Brumimicrobium</taxon>
    </lineage>
</organism>
<name>A0A2I0R4G0_9FLAO</name>
<dbReference type="AlphaFoldDB" id="A0A2I0R4G0"/>
<sequence length="124" mass="14872">MSTTENKRTCLECETPLHGRRDQKFCGDYCRNTYNNRLNEDSNNYMRRINNILRKNRRILSKLNPNGKKTVDGINLAEEGFNFHYYTNIYTTKKGSKYVFCYDQGYLKIDNNQYMLVHKQDYVK</sequence>
<proteinExistence type="predicted"/>
<reference evidence="1 2" key="1">
    <citation type="submission" date="2017-12" db="EMBL/GenBank/DDBJ databases">
        <title>The draft genome sequence of Brumimicrobium saltpan LHR20.</title>
        <authorList>
            <person name="Do Z.-J."/>
            <person name="Luo H.-R."/>
        </authorList>
    </citation>
    <scope>NUCLEOTIDE SEQUENCE [LARGE SCALE GENOMIC DNA]</scope>
    <source>
        <strain evidence="1 2">LHR20</strain>
    </source>
</reference>
<accession>A0A2I0R4G0</accession>
<keyword evidence="2" id="KW-1185">Reference proteome</keyword>